<dbReference type="InterPro" id="IPR018338">
    <property type="entry name" value="Carbonic_anhydrase_a-class_CS"/>
</dbReference>
<dbReference type="InterPro" id="IPR036398">
    <property type="entry name" value="CA_dom_sf"/>
</dbReference>
<dbReference type="AlphaFoldDB" id="A0A671UT16"/>
<dbReference type="GO" id="GO:0008270">
    <property type="term" value="F:zinc ion binding"/>
    <property type="evidence" value="ECO:0007669"/>
    <property type="project" value="UniProtKB-UniRule"/>
</dbReference>
<organism evidence="9 10">
    <name type="scientific">Sparus aurata</name>
    <name type="common">Gilthead sea bream</name>
    <dbReference type="NCBI Taxonomy" id="8175"/>
    <lineage>
        <taxon>Eukaryota</taxon>
        <taxon>Metazoa</taxon>
        <taxon>Chordata</taxon>
        <taxon>Craniata</taxon>
        <taxon>Vertebrata</taxon>
        <taxon>Euteleostomi</taxon>
        <taxon>Actinopterygii</taxon>
        <taxon>Neopterygii</taxon>
        <taxon>Teleostei</taxon>
        <taxon>Neoteleostei</taxon>
        <taxon>Acanthomorphata</taxon>
        <taxon>Eupercaria</taxon>
        <taxon>Spariformes</taxon>
        <taxon>Sparidae</taxon>
        <taxon>Sparus</taxon>
    </lineage>
</organism>
<dbReference type="SMART" id="SM01057">
    <property type="entry name" value="Carb_anhydrase"/>
    <property type="match status" value="1"/>
</dbReference>
<reference evidence="9" key="1">
    <citation type="submission" date="2021-04" db="EMBL/GenBank/DDBJ databases">
        <authorList>
            <consortium name="Wellcome Sanger Institute Data Sharing"/>
        </authorList>
    </citation>
    <scope>NUCLEOTIDE SEQUENCE [LARGE SCALE GENOMIC DNA]</scope>
</reference>
<proteinExistence type="inferred from homology"/>
<dbReference type="Gene3D" id="3.10.200.10">
    <property type="entry name" value="Alpha carbonic anhydrase"/>
    <property type="match status" value="1"/>
</dbReference>
<keyword evidence="5" id="KW-0325">Glycoprotein</keyword>
<evidence type="ECO:0000256" key="7">
    <source>
        <dbReference type="RuleBase" id="RU367011"/>
    </source>
</evidence>
<dbReference type="Pfam" id="PF00194">
    <property type="entry name" value="Carb_anhydrase"/>
    <property type="match status" value="1"/>
</dbReference>
<keyword evidence="6 7" id="KW-0456">Lyase</keyword>
<dbReference type="GO" id="GO:0005886">
    <property type="term" value="C:plasma membrane"/>
    <property type="evidence" value="ECO:0007669"/>
    <property type="project" value="TreeGrafter"/>
</dbReference>
<dbReference type="Ensembl" id="ENSSAUT00010016656.1">
    <property type="protein sequence ID" value="ENSSAUP00010015710.1"/>
    <property type="gene ID" value="ENSSAUG00010007240.1"/>
</dbReference>
<keyword evidence="10" id="KW-1185">Reference proteome</keyword>
<dbReference type="PANTHER" id="PTHR18952:SF19">
    <property type="entry name" value="CARBONIC ANHYDRASE 12"/>
    <property type="match status" value="1"/>
</dbReference>
<evidence type="ECO:0000313" key="10">
    <source>
        <dbReference type="Proteomes" id="UP000472265"/>
    </source>
</evidence>
<evidence type="ECO:0000313" key="9">
    <source>
        <dbReference type="Ensembl" id="ENSSAUP00010015710.1"/>
    </source>
</evidence>
<reference evidence="9" key="2">
    <citation type="submission" date="2025-08" db="UniProtKB">
        <authorList>
            <consortium name="Ensembl"/>
        </authorList>
    </citation>
    <scope>IDENTIFICATION</scope>
</reference>
<evidence type="ECO:0000256" key="6">
    <source>
        <dbReference type="ARBA" id="ARBA00023239"/>
    </source>
</evidence>
<evidence type="ECO:0000259" key="8">
    <source>
        <dbReference type="PROSITE" id="PS51144"/>
    </source>
</evidence>
<dbReference type="FunFam" id="3.10.200.10:FF:000003">
    <property type="entry name" value="Carbonic anhydrase 12"/>
    <property type="match status" value="1"/>
</dbReference>
<dbReference type="InterPro" id="IPR023561">
    <property type="entry name" value="Carbonic_anhydrase_a-class"/>
</dbReference>
<keyword evidence="3 7" id="KW-0479">Metal-binding</keyword>
<comment type="function">
    <text evidence="7">Reversible hydration of carbon dioxide.</text>
</comment>
<comment type="cofactor">
    <cofactor evidence="7">
        <name>Zn(2+)</name>
        <dbReference type="ChEBI" id="CHEBI:29105"/>
    </cofactor>
</comment>
<dbReference type="GO" id="GO:0004089">
    <property type="term" value="F:carbonate dehydratase activity"/>
    <property type="evidence" value="ECO:0007669"/>
    <property type="project" value="UniProtKB-UniRule"/>
</dbReference>
<dbReference type="Proteomes" id="UP000472265">
    <property type="component" value="Chromosome 8"/>
</dbReference>
<evidence type="ECO:0000256" key="2">
    <source>
        <dbReference type="ARBA" id="ARBA00012925"/>
    </source>
</evidence>
<dbReference type="InterPro" id="IPR001148">
    <property type="entry name" value="CA_dom"/>
</dbReference>
<comment type="similarity">
    <text evidence="1 7">Belongs to the alpha-carbonic anhydrase family.</text>
</comment>
<evidence type="ECO:0000256" key="1">
    <source>
        <dbReference type="ARBA" id="ARBA00010718"/>
    </source>
</evidence>
<reference evidence="9" key="3">
    <citation type="submission" date="2025-09" db="UniProtKB">
        <authorList>
            <consortium name="Ensembl"/>
        </authorList>
    </citation>
    <scope>IDENTIFICATION</scope>
</reference>
<sequence>SHWLSPANNKGEHSWAKHYPYCGGAFQSPINIKPELLRFDPTLRPVEVQNYNLSPNEQLTLGNNGHSGDLLTYAGDLQISLPSKMYISGLPHRYTAAQLHFHWGSSGRPAGSEHMVNGRQYAAEMHVVHYNSDKYPNMSTAVDKSDGLAVLGVLIEVRLTNLFCLIFKLADQRVQVPGFNIRALLPARLDEYYRYDGSLTTPPCYPSVLWTVFRNHVTISGKQVLATALYSSHAQDSAPVPLNGNYRKPQLADSRVVLVSFKEGKYGLQNELALLLEHECKSHMNDMAMAALL</sequence>
<dbReference type="PROSITE" id="PS51144">
    <property type="entry name" value="ALPHA_CA_2"/>
    <property type="match status" value="1"/>
</dbReference>
<feature type="domain" description="Alpha-carbonic anhydrase" evidence="8">
    <location>
        <begin position="1"/>
        <end position="261"/>
    </location>
</feature>
<gene>
    <name evidence="9" type="primary">CA12</name>
    <name evidence="9" type="synonym">ca12</name>
</gene>
<dbReference type="PROSITE" id="PS00162">
    <property type="entry name" value="ALPHA_CA_1"/>
    <property type="match status" value="1"/>
</dbReference>
<keyword evidence="4 7" id="KW-0862">Zinc</keyword>
<evidence type="ECO:0000256" key="3">
    <source>
        <dbReference type="ARBA" id="ARBA00022723"/>
    </source>
</evidence>
<protein>
    <recommendedName>
        <fullName evidence="2 7">Carbonic anhydrase</fullName>
        <ecNumber evidence="2 7">4.2.1.1</ecNumber>
    </recommendedName>
</protein>
<accession>A0A671UT16</accession>
<evidence type="ECO:0000256" key="5">
    <source>
        <dbReference type="ARBA" id="ARBA00023180"/>
    </source>
</evidence>
<name>A0A671UT16_SPAAU</name>
<dbReference type="EC" id="4.2.1.1" evidence="2 7"/>
<comment type="catalytic activity">
    <reaction evidence="7">
        <text>hydrogencarbonate + H(+) = CO2 + H2O</text>
        <dbReference type="Rhea" id="RHEA:10748"/>
        <dbReference type="ChEBI" id="CHEBI:15377"/>
        <dbReference type="ChEBI" id="CHEBI:15378"/>
        <dbReference type="ChEBI" id="CHEBI:16526"/>
        <dbReference type="ChEBI" id="CHEBI:17544"/>
        <dbReference type="EC" id="4.2.1.1"/>
    </reaction>
</comment>
<evidence type="ECO:0000256" key="4">
    <source>
        <dbReference type="ARBA" id="ARBA00022833"/>
    </source>
</evidence>
<dbReference type="GeneTree" id="ENSGT00940000159282"/>
<dbReference type="SUPFAM" id="SSF51069">
    <property type="entry name" value="Carbonic anhydrase"/>
    <property type="match status" value="1"/>
</dbReference>
<dbReference type="PANTHER" id="PTHR18952">
    <property type="entry name" value="CARBONIC ANHYDRASE"/>
    <property type="match status" value="1"/>
</dbReference>